<comment type="caution">
    <text evidence="8">The sequence shown here is derived from an EMBL/GenBank/DDBJ whole genome shotgun (WGS) entry which is preliminary data.</text>
</comment>
<keyword evidence="4 7" id="KW-0472">Membrane</keyword>
<protein>
    <submittedName>
        <fullName evidence="8">Uncharacterized protein</fullName>
    </submittedName>
</protein>
<keyword evidence="5" id="KW-0175">Coiled coil</keyword>
<evidence type="ECO:0000256" key="6">
    <source>
        <dbReference type="SAM" id="MobiDB-lite"/>
    </source>
</evidence>
<dbReference type="OrthoDB" id="5361176at2759"/>
<dbReference type="Proteomes" id="UP000253153">
    <property type="component" value="Unassembled WGS sequence"/>
</dbReference>
<dbReference type="GO" id="GO:0046873">
    <property type="term" value="F:metal ion transmembrane transporter activity"/>
    <property type="evidence" value="ECO:0007669"/>
    <property type="project" value="InterPro"/>
</dbReference>
<feature type="transmembrane region" description="Helical" evidence="7">
    <location>
        <begin position="177"/>
        <end position="198"/>
    </location>
</feature>
<keyword evidence="9" id="KW-1185">Reference proteome</keyword>
<name>A0A366R264_9HYPO</name>
<evidence type="ECO:0000313" key="8">
    <source>
        <dbReference type="EMBL" id="RBR11263.1"/>
    </source>
</evidence>
<evidence type="ECO:0000256" key="3">
    <source>
        <dbReference type="ARBA" id="ARBA00022989"/>
    </source>
</evidence>
<feature type="region of interest" description="Disordered" evidence="6">
    <location>
        <begin position="260"/>
        <end position="284"/>
    </location>
</feature>
<dbReference type="GO" id="GO:0016020">
    <property type="term" value="C:membrane"/>
    <property type="evidence" value="ECO:0007669"/>
    <property type="project" value="UniProtKB-SubCell"/>
</dbReference>
<keyword evidence="3 7" id="KW-1133">Transmembrane helix</keyword>
<comment type="subcellular location">
    <subcellularLocation>
        <location evidence="1">Membrane</location>
        <topology evidence="1">Multi-pass membrane protein</topology>
    </subcellularLocation>
</comment>
<evidence type="ECO:0000256" key="1">
    <source>
        <dbReference type="ARBA" id="ARBA00004141"/>
    </source>
</evidence>
<gene>
    <name evidence="8" type="ORF">FIESC28_09147</name>
</gene>
<evidence type="ECO:0000256" key="5">
    <source>
        <dbReference type="SAM" id="Coils"/>
    </source>
</evidence>
<dbReference type="EMBL" id="QKXC01000216">
    <property type="protein sequence ID" value="RBR11263.1"/>
    <property type="molecule type" value="Genomic_DNA"/>
</dbReference>
<proteinExistence type="predicted"/>
<sequence length="301" mass="35031">MEDSKSIAKEDNIFPNASDSNVKNYDAIRCEINTCQMNLREHQQRLQTVEQDMVENFAQIDLWLKRERERQAERPRWTFNDEMKYRSIIIKLINQNDHTIQDLRRTHSSLRLLIERVSRMLQELERKLEKMDKQLEANRNADIRRFTYVTVIFLPLGFATGVFSMSGAPSGSTLGNMIITAVAAFSITALLIICVTNLDVIRKFCEGAGEHAVNLKNDMVKFFDEARKKWENYRLAEKPNDENEEAQRDEDEIQLVAIRPESKGASIRNGRESRDSERRSWHSEGSVYLQMEPVRSSDNIV</sequence>
<dbReference type="Gene3D" id="1.20.58.340">
    <property type="entry name" value="Magnesium transport protein CorA, transmembrane region"/>
    <property type="match status" value="1"/>
</dbReference>
<evidence type="ECO:0000256" key="2">
    <source>
        <dbReference type="ARBA" id="ARBA00022692"/>
    </source>
</evidence>
<dbReference type="InterPro" id="IPR045863">
    <property type="entry name" value="CorA_TM1_TM2"/>
</dbReference>
<reference evidence="8 9" key="1">
    <citation type="submission" date="2018-06" db="EMBL/GenBank/DDBJ databases">
        <title>Fusarium incarnatum-equiseti species complex species 28.</title>
        <authorList>
            <person name="Gardiner D.M."/>
        </authorList>
    </citation>
    <scope>NUCLEOTIDE SEQUENCE [LARGE SCALE GENOMIC DNA]</scope>
    <source>
        <strain evidence="8 9">FIESC_28</strain>
    </source>
</reference>
<dbReference type="SUPFAM" id="SSF144083">
    <property type="entry name" value="Magnesium transport protein CorA, transmembrane region"/>
    <property type="match status" value="1"/>
</dbReference>
<evidence type="ECO:0000313" key="9">
    <source>
        <dbReference type="Proteomes" id="UP000253153"/>
    </source>
</evidence>
<keyword evidence="2 7" id="KW-0812">Transmembrane</keyword>
<feature type="coiled-coil region" evidence="5">
    <location>
        <begin position="107"/>
        <end position="141"/>
    </location>
</feature>
<organism evidence="8 9">
    <name type="scientific">Fusarium coffeatum</name>
    <dbReference type="NCBI Taxonomy" id="231269"/>
    <lineage>
        <taxon>Eukaryota</taxon>
        <taxon>Fungi</taxon>
        <taxon>Dikarya</taxon>
        <taxon>Ascomycota</taxon>
        <taxon>Pezizomycotina</taxon>
        <taxon>Sordariomycetes</taxon>
        <taxon>Hypocreomycetidae</taxon>
        <taxon>Hypocreales</taxon>
        <taxon>Nectriaceae</taxon>
        <taxon>Fusarium</taxon>
        <taxon>Fusarium incarnatum-equiseti species complex</taxon>
    </lineage>
</organism>
<dbReference type="InterPro" id="IPR002523">
    <property type="entry name" value="MgTranspt_CorA/ZnTranspt_ZntB"/>
</dbReference>
<dbReference type="AlphaFoldDB" id="A0A366R264"/>
<evidence type="ECO:0000256" key="7">
    <source>
        <dbReference type="SAM" id="Phobius"/>
    </source>
</evidence>
<feature type="transmembrane region" description="Helical" evidence="7">
    <location>
        <begin position="146"/>
        <end position="165"/>
    </location>
</feature>
<feature type="compositionally biased region" description="Basic and acidic residues" evidence="6">
    <location>
        <begin position="269"/>
        <end position="282"/>
    </location>
</feature>
<evidence type="ECO:0000256" key="4">
    <source>
        <dbReference type="ARBA" id="ARBA00023136"/>
    </source>
</evidence>
<accession>A0A366R264</accession>
<dbReference type="Pfam" id="PF01544">
    <property type="entry name" value="CorA"/>
    <property type="match status" value="1"/>
</dbReference>
<dbReference type="GeneID" id="41998580"/>
<dbReference type="RefSeq" id="XP_031012707.1">
    <property type="nucleotide sequence ID" value="XM_031163284.1"/>
</dbReference>